<dbReference type="CDD" id="cd00034">
    <property type="entry name" value="CSD"/>
    <property type="match status" value="1"/>
</dbReference>
<comment type="subcellular location">
    <subcellularLocation>
        <location evidence="1">Nucleus</location>
    </subcellularLocation>
</comment>
<reference evidence="4 5" key="1">
    <citation type="submission" date="2019-07" db="EMBL/GenBank/DDBJ databases">
        <authorList>
            <person name="Jastrzebski P J."/>
            <person name="Paukszto L."/>
            <person name="Jastrzebski P J."/>
        </authorList>
    </citation>
    <scope>NUCLEOTIDE SEQUENCE [LARGE SCALE GENOMIC DNA]</scope>
    <source>
        <strain evidence="4 5">WMS-il1</strain>
    </source>
</reference>
<evidence type="ECO:0000259" key="3">
    <source>
        <dbReference type="SMART" id="SM00300"/>
    </source>
</evidence>
<protein>
    <recommendedName>
        <fullName evidence="3">Chromo shadow domain-containing protein</fullName>
    </recommendedName>
</protein>
<dbReference type="Gene3D" id="2.40.50.40">
    <property type="match status" value="1"/>
</dbReference>
<dbReference type="GO" id="GO:0005634">
    <property type="term" value="C:nucleus"/>
    <property type="evidence" value="ECO:0007669"/>
    <property type="project" value="UniProtKB-SubCell"/>
</dbReference>
<dbReference type="InterPro" id="IPR016197">
    <property type="entry name" value="Chromo-like_dom_sf"/>
</dbReference>
<keyword evidence="5" id="KW-1185">Reference proteome</keyword>
<gene>
    <name evidence="4" type="ORF">WMSIL1_LOCUS14479</name>
</gene>
<evidence type="ECO:0000256" key="2">
    <source>
        <dbReference type="ARBA" id="ARBA00023242"/>
    </source>
</evidence>
<dbReference type="Pfam" id="PF01393">
    <property type="entry name" value="Chromo_shadow"/>
    <property type="match status" value="1"/>
</dbReference>
<organism evidence="4 5">
    <name type="scientific">Hymenolepis diminuta</name>
    <name type="common">Rat tapeworm</name>
    <dbReference type="NCBI Taxonomy" id="6216"/>
    <lineage>
        <taxon>Eukaryota</taxon>
        <taxon>Metazoa</taxon>
        <taxon>Spiralia</taxon>
        <taxon>Lophotrochozoa</taxon>
        <taxon>Platyhelminthes</taxon>
        <taxon>Cestoda</taxon>
        <taxon>Eucestoda</taxon>
        <taxon>Cyclophyllidea</taxon>
        <taxon>Hymenolepididae</taxon>
        <taxon>Hymenolepis</taxon>
    </lineage>
</organism>
<dbReference type="Proteomes" id="UP000321570">
    <property type="component" value="Unassembled WGS sequence"/>
</dbReference>
<feature type="domain" description="Chromo shadow" evidence="3">
    <location>
        <begin position="72"/>
        <end position="132"/>
    </location>
</feature>
<accession>A0A564ZBV8</accession>
<dbReference type="SUPFAM" id="SSF54160">
    <property type="entry name" value="Chromo domain-like"/>
    <property type="match status" value="1"/>
</dbReference>
<keyword evidence="2" id="KW-0539">Nucleus</keyword>
<evidence type="ECO:0000256" key="1">
    <source>
        <dbReference type="ARBA" id="ARBA00004123"/>
    </source>
</evidence>
<evidence type="ECO:0000313" key="4">
    <source>
        <dbReference type="EMBL" id="VUZ56981.1"/>
    </source>
</evidence>
<dbReference type="SMART" id="SM00300">
    <property type="entry name" value="ChSh"/>
    <property type="match status" value="1"/>
</dbReference>
<dbReference type="InterPro" id="IPR008251">
    <property type="entry name" value="Chromo_shadow_dom"/>
</dbReference>
<proteinExistence type="predicted"/>
<feature type="non-terminal residue" evidence="4">
    <location>
        <position position="1"/>
    </location>
</feature>
<dbReference type="EMBL" id="CABIJS010000708">
    <property type="protein sequence ID" value="VUZ56981.1"/>
    <property type="molecule type" value="Genomic_DNA"/>
</dbReference>
<dbReference type="AlphaFoldDB" id="A0A564ZBV8"/>
<name>A0A564ZBV8_HYMDI</name>
<sequence>RSGGQWEKEIGIHKYKDKYKYNVKWNECGGNSTSCTPELEFRFPEVVNAVKIGINIKAPKRVRVKAKTKHRRGTNRGLMPRHIKGVTIKNGELYFLVKWNGSGAEDVVLAAEMNAKYPQTVIRYYESIFHLT</sequence>
<evidence type="ECO:0000313" key="5">
    <source>
        <dbReference type="Proteomes" id="UP000321570"/>
    </source>
</evidence>